<gene>
    <name evidence="2" type="ORF">L9F63_014448</name>
</gene>
<sequence length="507" mass="57385">MEETTEPKTNLAPGHYLFLVNPWWKRKSIFTLPNASISPQSTAHREPTCLYPMPTTSGQPQIRIARLSPGINFIGPPPISNSQPFKGFTHFYKIESPGQEQVIESIDFQNEQVSQEQMDLQNKMVSNQEIFLPIPSPVNTESNTEEQSSSNQQTKQYNIVAEYQQKDPLDTTQMVLESHNFENMSATSAEEFITSDVHRIYQIQMNPNTGEIITENEISNVTQIIAENETTTFSNVEEAVATIDSANLANDSSVFSSDLSIPKLSVLSSLQEDMNKKLGLNMTVTDEKQEEVVKAAKSLFSKRTRTLYHWLYPDTSKNKLKATVSAAWDTLPEQEKHFYISQVLGRFGLQASSLMVNPQLGGMKGLPTELVSQNLRNSTSTDNIAESQRAVSDLFASCDDADSWASYSKPRSRNSKERRRKRKYRTNDESGLKARLGAIDPDELEEEAAILKRMREETLENEFEEDAELTSELEKFRLISQNASGCRDDDFWNKISDPEDIYSQLDL</sequence>
<keyword evidence="3" id="KW-1185">Reference proteome</keyword>
<feature type="compositionally biased region" description="Basic residues" evidence="1">
    <location>
        <begin position="410"/>
        <end position="424"/>
    </location>
</feature>
<dbReference type="AlphaFoldDB" id="A0AAD8ELN5"/>
<protein>
    <submittedName>
        <fullName evidence="2">Uncharacterized protein</fullName>
    </submittedName>
</protein>
<proteinExistence type="predicted"/>
<reference evidence="2" key="1">
    <citation type="journal article" date="2023" name="IScience">
        <title>Live-bearing cockroach genome reveals convergent evolutionary mechanisms linked to viviparity in insects and beyond.</title>
        <authorList>
            <person name="Fouks B."/>
            <person name="Harrison M.C."/>
            <person name="Mikhailova A.A."/>
            <person name="Marchal E."/>
            <person name="English S."/>
            <person name="Carruthers M."/>
            <person name="Jennings E.C."/>
            <person name="Chiamaka E.L."/>
            <person name="Frigard R.A."/>
            <person name="Pippel M."/>
            <person name="Attardo G.M."/>
            <person name="Benoit J.B."/>
            <person name="Bornberg-Bauer E."/>
            <person name="Tobe S.S."/>
        </authorList>
    </citation>
    <scope>NUCLEOTIDE SEQUENCE</scope>
    <source>
        <strain evidence="2">Stay&amp;Tobe</strain>
    </source>
</reference>
<name>A0AAD8ELN5_DIPPU</name>
<dbReference type="Proteomes" id="UP001233999">
    <property type="component" value="Unassembled WGS sequence"/>
</dbReference>
<evidence type="ECO:0000256" key="1">
    <source>
        <dbReference type="SAM" id="MobiDB-lite"/>
    </source>
</evidence>
<accession>A0AAD8ELN5</accession>
<evidence type="ECO:0000313" key="2">
    <source>
        <dbReference type="EMBL" id="KAJ9594132.1"/>
    </source>
</evidence>
<feature type="region of interest" description="Disordered" evidence="1">
    <location>
        <begin position="404"/>
        <end position="428"/>
    </location>
</feature>
<organism evidence="2 3">
    <name type="scientific">Diploptera punctata</name>
    <name type="common">Pacific beetle cockroach</name>
    <dbReference type="NCBI Taxonomy" id="6984"/>
    <lineage>
        <taxon>Eukaryota</taxon>
        <taxon>Metazoa</taxon>
        <taxon>Ecdysozoa</taxon>
        <taxon>Arthropoda</taxon>
        <taxon>Hexapoda</taxon>
        <taxon>Insecta</taxon>
        <taxon>Pterygota</taxon>
        <taxon>Neoptera</taxon>
        <taxon>Polyneoptera</taxon>
        <taxon>Dictyoptera</taxon>
        <taxon>Blattodea</taxon>
        <taxon>Blaberoidea</taxon>
        <taxon>Blaberidae</taxon>
        <taxon>Diplopterinae</taxon>
        <taxon>Diploptera</taxon>
    </lineage>
</organism>
<comment type="caution">
    <text evidence="2">The sequence shown here is derived from an EMBL/GenBank/DDBJ whole genome shotgun (WGS) entry which is preliminary data.</text>
</comment>
<dbReference type="EMBL" id="JASPKZ010003067">
    <property type="protein sequence ID" value="KAJ9594132.1"/>
    <property type="molecule type" value="Genomic_DNA"/>
</dbReference>
<reference evidence="2" key="2">
    <citation type="submission" date="2023-05" db="EMBL/GenBank/DDBJ databases">
        <authorList>
            <person name="Fouks B."/>
        </authorList>
    </citation>
    <scope>NUCLEOTIDE SEQUENCE</scope>
    <source>
        <strain evidence="2">Stay&amp;Tobe</strain>
        <tissue evidence="2">Testes</tissue>
    </source>
</reference>
<evidence type="ECO:0000313" key="3">
    <source>
        <dbReference type="Proteomes" id="UP001233999"/>
    </source>
</evidence>